<organism evidence="1 2">
    <name type="scientific">Anaeroselena agilis</name>
    <dbReference type="NCBI Taxonomy" id="3063788"/>
    <lineage>
        <taxon>Bacteria</taxon>
        <taxon>Bacillati</taxon>
        <taxon>Bacillota</taxon>
        <taxon>Negativicutes</taxon>
        <taxon>Acetonemataceae</taxon>
        <taxon>Anaeroselena</taxon>
    </lineage>
</organism>
<dbReference type="EC" id="2.7.7.7" evidence="1"/>
<dbReference type="PANTHER" id="PTHR11669:SF8">
    <property type="entry name" value="DNA POLYMERASE III SUBUNIT DELTA"/>
    <property type="match status" value="1"/>
</dbReference>
<proteinExistence type="predicted"/>
<keyword evidence="1" id="KW-0808">Transferase</keyword>
<dbReference type="EMBL" id="JAUOZS010000001">
    <property type="protein sequence ID" value="MDT8903680.1"/>
    <property type="molecule type" value="Genomic_DNA"/>
</dbReference>
<dbReference type="InterPro" id="IPR050238">
    <property type="entry name" value="DNA_Rep/Repair_Clamp_Loader"/>
</dbReference>
<dbReference type="Pfam" id="PF13177">
    <property type="entry name" value="DNA_pol3_delta2"/>
    <property type="match status" value="1"/>
</dbReference>
<evidence type="ECO:0000313" key="1">
    <source>
        <dbReference type="EMBL" id="MDT8903680.1"/>
    </source>
</evidence>
<gene>
    <name evidence="1" type="primary">holB</name>
    <name evidence="1" type="ORF">Q4T40_20830</name>
</gene>
<dbReference type="PANTHER" id="PTHR11669">
    <property type="entry name" value="REPLICATION FACTOR C / DNA POLYMERASE III GAMMA-TAU SUBUNIT"/>
    <property type="match status" value="1"/>
</dbReference>
<dbReference type="NCBIfam" id="TIGR00678">
    <property type="entry name" value="holB"/>
    <property type="match status" value="1"/>
</dbReference>
<name>A0ABU3P3S6_9FIRM</name>
<keyword evidence="2" id="KW-1185">Reference proteome</keyword>
<sequence length="340" mass="35907">MVTRWEDIAGHDKVTAMLCNMLASGRMPHALLFEGPAGIGKLLAARTLAAAILCGGRDKPCGECPSCRLVGQGTHPDLVELAADGASLKIDQIRALQHEAALAPYFGSGRVFLVEEAERLTVQAANSLLKILEEPPAGSVFILTASSRHAMLPTVVSRCRVFPFRPLAPEALARLLAARGADGARAAMAARLSGGRVGEALALLAEGGLALRDAALTVVAALPAGGASLVWAQGAALDKLAAPELAAFLRHLRQVLRDLLVVVSGREELALNSDVAGELRRAAAAWDARRLDEALRVVRDAGRALEGNANTRLTLEAMLIHLLEAAREGTRDADRRRYSV</sequence>
<accession>A0ABU3P3S6</accession>
<dbReference type="InterPro" id="IPR027417">
    <property type="entry name" value="P-loop_NTPase"/>
</dbReference>
<protein>
    <submittedName>
        <fullName evidence="1">DNA polymerase III subunit delta</fullName>
        <ecNumber evidence="1">2.7.7.7</ecNumber>
    </submittedName>
</protein>
<reference evidence="1 2" key="1">
    <citation type="submission" date="2023-07" db="EMBL/GenBank/DDBJ databases">
        <title>The novel representative of Negativicutes class, Anaeroselena agilis gen. nov. sp. nov.</title>
        <authorList>
            <person name="Prokofeva M.I."/>
            <person name="Elcheninov A.G."/>
            <person name="Klyukina A."/>
            <person name="Kublanov I.V."/>
            <person name="Frolov E.N."/>
            <person name="Podosokorskaya O.A."/>
        </authorList>
    </citation>
    <scope>NUCLEOTIDE SEQUENCE [LARGE SCALE GENOMIC DNA]</scope>
    <source>
        <strain evidence="1 2">4137-cl</strain>
    </source>
</reference>
<keyword evidence="1" id="KW-0548">Nucleotidyltransferase</keyword>
<dbReference type="RefSeq" id="WP_413782129.1">
    <property type="nucleotide sequence ID" value="NZ_JAUOZS010000001.1"/>
</dbReference>
<dbReference type="SUPFAM" id="SSF52540">
    <property type="entry name" value="P-loop containing nucleoside triphosphate hydrolases"/>
    <property type="match status" value="1"/>
</dbReference>
<dbReference type="GO" id="GO:0003887">
    <property type="term" value="F:DNA-directed DNA polymerase activity"/>
    <property type="evidence" value="ECO:0007669"/>
    <property type="project" value="UniProtKB-EC"/>
</dbReference>
<dbReference type="Proteomes" id="UP001254848">
    <property type="component" value="Unassembled WGS sequence"/>
</dbReference>
<comment type="caution">
    <text evidence="1">The sequence shown here is derived from an EMBL/GenBank/DDBJ whole genome shotgun (WGS) entry which is preliminary data.</text>
</comment>
<evidence type="ECO:0000313" key="2">
    <source>
        <dbReference type="Proteomes" id="UP001254848"/>
    </source>
</evidence>
<dbReference type="Gene3D" id="3.40.50.300">
    <property type="entry name" value="P-loop containing nucleotide triphosphate hydrolases"/>
    <property type="match status" value="1"/>
</dbReference>
<dbReference type="InterPro" id="IPR004622">
    <property type="entry name" value="DNA_pol_HolB"/>
</dbReference>